<dbReference type="Proteomes" id="UP000256345">
    <property type="component" value="Unassembled WGS sequence"/>
</dbReference>
<accession>A0AAC8QCX5</accession>
<feature type="region of interest" description="Disordered" evidence="1">
    <location>
        <begin position="1"/>
        <end position="55"/>
    </location>
</feature>
<evidence type="ECO:0000313" key="5">
    <source>
        <dbReference type="Proteomes" id="UP000256345"/>
    </source>
</evidence>
<gene>
    <name evidence="2" type="ORF">AA314_06685</name>
    <name evidence="3" type="ORF">ATI61_102130</name>
</gene>
<protein>
    <submittedName>
        <fullName evidence="2">Uncharacterized protein</fullName>
    </submittedName>
</protein>
<keyword evidence="5" id="KW-1185">Reference proteome</keyword>
<organism evidence="2 4">
    <name type="scientific">Archangium gephyra</name>
    <dbReference type="NCBI Taxonomy" id="48"/>
    <lineage>
        <taxon>Bacteria</taxon>
        <taxon>Pseudomonadati</taxon>
        <taxon>Myxococcota</taxon>
        <taxon>Myxococcia</taxon>
        <taxon>Myxococcales</taxon>
        <taxon>Cystobacterineae</taxon>
        <taxon>Archangiaceae</taxon>
        <taxon>Archangium</taxon>
    </lineage>
</organism>
<evidence type="ECO:0000313" key="3">
    <source>
        <dbReference type="EMBL" id="REG35762.1"/>
    </source>
</evidence>
<dbReference type="AlphaFoldDB" id="A0AAC8QCX5"/>
<dbReference type="KEGG" id="age:AA314_06685"/>
<feature type="compositionally biased region" description="Basic and acidic residues" evidence="1">
    <location>
        <begin position="43"/>
        <end position="55"/>
    </location>
</feature>
<sequence length="55" mass="6461">MATQKEQKPQETREADTERKVERKPDKIQESHEGSPGYGQPPDDVREKQLPDQKW</sequence>
<reference evidence="3 5" key="2">
    <citation type="submission" date="2018-08" db="EMBL/GenBank/DDBJ databases">
        <title>Genomic Encyclopedia of Archaeal and Bacterial Type Strains, Phase II (KMG-II): from individual species to whole genera.</title>
        <authorList>
            <person name="Goeker M."/>
        </authorList>
    </citation>
    <scope>NUCLEOTIDE SEQUENCE [LARGE SCALE GENOMIC DNA]</scope>
    <source>
        <strain evidence="3 5">DSM 2261</strain>
    </source>
</reference>
<name>A0AAC8QCX5_9BACT</name>
<evidence type="ECO:0000256" key="1">
    <source>
        <dbReference type="SAM" id="MobiDB-lite"/>
    </source>
</evidence>
<dbReference type="RefSeq" id="WP_169800767.1">
    <property type="nucleotide sequence ID" value="NZ_CP011509.1"/>
</dbReference>
<dbReference type="EMBL" id="CP011509">
    <property type="protein sequence ID" value="AKJ05059.1"/>
    <property type="molecule type" value="Genomic_DNA"/>
</dbReference>
<evidence type="ECO:0000313" key="4">
    <source>
        <dbReference type="Proteomes" id="UP000035579"/>
    </source>
</evidence>
<feature type="compositionally biased region" description="Basic and acidic residues" evidence="1">
    <location>
        <begin position="1"/>
        <end position="33"/>
    </location>
</feature>
<dbReference type="EMBL" id="QUMU01000002">
    <property type="protein sequence ID" value="REG35762.1"/>
    <property type="molecule type" value="Genomic_DNA"/>
</dbReference>
<proteinExistence type="predicted"/>
<dbReference type="Proteomes" id="UP000035579">
    <property type="component" value="Chromosome"/>
</dbReference>
<reference evidence="2 4" key="1">
    <citation type="submission" date="2015-05" db="EMBL/GenBank/DDBJ databases">
        <title>Genome assembly of Archangium gephyra DSM 2261.</title>
        <authorList>
            <person name="Sharma G."/>
            <person name="Subramanian S."/>
        </authorList>
    </citation>
    <scope>NUCLEOTIDE SEQUENCE [LARGE SCALE GENOMIC DNA]</scope>
    <source>
        <strain evidence="2 4">DSM 2261</strain>
    </source>
</reference>
<evidence type="ECO:0000313" key="2">
    <source>
        <dbReference type="EMBL" id="AKJ05059.1"/>
    </source>
</evidence>